<dbReference type="GO" id="GO:0042601">
    <property type="term" value="C:endospore-forming forespore"/>
    <property type="evidence" value="ECO:0007669"/>
    <property type="project" value="TreeGrafter"/>
</dbReference>
<dbReference type="Gene3D" id="3.30.200.20">
    <property type="entry name" value="Phosphorylase Kinase, domain 1"/>
    <property type="match status" value="1"/>
</dbReference>
<feature type="compositionally biased region" description="Acidic residues" evidence="1">
    <location>
        <begin position="360"/>
        <end position="378"/>
    </location>
</feature>
<dbReference type="PANTHER" id="PTHR39179:SF1">
    <property type="entry name" value="SPORE COAT PROTEIN I"/>
    <property type="match status" value="1"/>
</dbReference>
<gene>
    <name evidence="3" type="ORF">DNHGIG_01750</name>
</gene>
<dbReference type="InterPro" id="IPR047175">
    <property type="entry name" value="CotS-like"/>
</dbReference>
<evidence type="ECO:0000313" key="4">
    <source>
        <dbReference type="Proteomes" id="UP001057291"/>
    </source>
</evidence>
<name>A0AAV4LA39_9BACL</name>
<proteinExistence type="predicted"/>
<organism evidence="3 4">
    <name type="scientific">Collibacillus ludicampi</name>
    <dbReference type="NCBI Taxonomy" id="2771369"/>
    <lineage>
        <taxon>Bacteria</taxon>
        <taxon>Bacillati</taxon>
        <taxon>Bacillota</taxon>
        <taxon>Bacilli</taxon>
        <taxon>Bacillales</taxon>
        <taxon>Alicyclobacillaceae</taxon>
        <taxon>Collibacillus</taxon>
    </lineage>
</organism>
<dbReference type="Pfam" id="PF01636">
    <property type="entry name" value="APH"/>
    <property type="match status" value="1"/>
</dbReference>
<evidence type="ECO:0000256" key="1">
    <source>
        <dbReference type="SAM" id="MobiDB-lite"/>
    </source>
</evidence>
<dbReference type="Proteomes" id="UP001057291">
    <property type="component" value="Unassembled WGS sequence"/>
</dbReference>
<feature type="region of interest" description="Disordered" evidence="1">
    <location>
        <begin position="360"/>
        <end position="396"/>
    </location>
</feature>
<comment type="caution">
    <text evidence="3">The sequence shown here is derived from an EMBL/GenBank/DDBJ whole genome shotgun (WGS) entry which is preliminary data.</text>
</comment>
<protein>
    <recommendedName>
        <fullName evidence="2">Aminoglycoside phosphotransferase domain-containing protein</fullName>
    </recommendedName>
</protein>
<keyword evidence="4" id="KW-1185">Reference proteome</keyword>
<dbReference type="InterPro" id="IPR002575">
    <property type="entry name" value="Aminoglycoside_PTrfase"/>
</dbReference>
<dbReference type="RefSeq" id="WP_282197896.1">
    <property type="nucleotide sequence ID" value="NZ_BOQE01000001.1"/>
</dbReference>
<reference evidence="3" key="1">
    <citation type="journal article" date="2023" name="Int. J. Syst. Evol. Microbiol.">
        <title>Collibacillus ludicampi gen. nov., sp. nov., a new soil bacterium of the family Alicyclobacillaceae.</title>
        <authorList>
            <person name="Jojima T."/>
            <person name="Ioku Y."/>
            <person name="Fukuta Y."/>
            <person name="Shirasaka N."/>
            <person name="Matsumura Y."/>
            <person name="Mori M."/>
        </authorList>
    </citation>
    <scope>NUCLEOTIDE SEQUENCE</scope>
    <source>
        <strain evidence="3">TP075</strain>
    </source>
</reference>
<dbReference type="AlphaFoldDB" id="A0AAV4LA39"/>
<dbReference type="SUPFAM" id="SSF56112">
    <property type="entry name" value="Protein kinase-like (PK-like)"/>
    <property type="match status" value="1"/>
</dbReference>
<dbReference type="InterPro" id="IPR014255">
    <property type="entry name" value="Spore_coat_CotS"/>
</dbReference>
<sequence>MGKKERWEEREIYEEFVDAGYDPEILREYDLIPERARQVRGVLRLKTRSGYRMLKRVNTSEARLKFVFEALEYIYPRFSHVPRFIRTKYADPYVVTMQGLYYLTDWLPGREAELKKPKHLFIATEMLGRLHQAGKGYEAHGFVDAGKGDFLATLTTYRTKIDSYVEFATERASQTAFDLHFLAQKDQLITLMEHALEQLQSSPYHEVLESAKDAKTLCHGSFSKQNVLIDGKTASIVDFDHCHYGPPVCDIGAFLHRYMPKYSWDVEVGQSILDIYQGVRPLSQEEMHVLLAYMAFPLKPVQIVSWYYEGLRGWSDEKYGKQLTKALQAETGRDIFIRDLAGRYNLAVHMPTYTQETDFEEMEGEFASPEETEQEDTLQEQPQQPQLEENEEEQKAYEEVLEQAVLTRVQKQKKRGRKMEENVKTSTQNGLWVDEERIRPGNQKD</sequence>
<feature type="compositionally biased region" description="Basic and acidic residues" evidence="1">
    <location>
        <begin position="434"/>
        <end position="445"/>
    </location>
</feature>
<dbReference type="PANTHER" id="PTHR39179">
    <property type="entry name" value="SPORE COAT PROTEIN I"/>
    <property type="match status" value="1"/>
</dbReference>
<dbReference type="InterPro" id="IPR011009">
    <property type="entry name" value="Kinase-like_dom_sf"/>
</dbReference>
<accession>A0AAV4LA39</accession>
<dbReference type="NCBIfam" id="TIGR02906">
    <property type="entry name" value="spore_CotS"/>
    <property type="match status" value="1"/>
</dbReference>
<evidence type="ECO:0000259" key="2">
    <source>
        <dbReference type="Pfam" id="PF01636"/>
    </source>
</evidence>
<dbReference type="EMBL" id="BOQE01000001">
    <property type="protein sequence ID" value="GIM44626.1"/>
    <property type="molecule type" value="Genomic_DNA"/>
</dbReference>
<evidence type="ECO:0000313" key="3">
    <source>
        <dbReference type="EMBL" id="GIM44626.1"/>
    </source>
</evidence>
<feature type="region of interest" description="Disordered" evidence="1">
    <location>
        <begin position="411"/>
        <end position="445"/>
    </location>
</feature>
<dbReference type="Gene3D" id="3.90.1200.10">
    <property type="match status" value="1"/>
</dbReference>
<feature type="domain" description="Aminoglycoside phosphotransferase" evidence="2">
    <location>
        <begin position="47"/>
        <end position="261"/>
    </location>
</feature>